<name>A0ABP6N8Y1_9ACTN</name>
<evidence type="ECO:0000313" key="1">
    <source>
        <dbReference type="EMBL" id="GAA3140338.1"/>
    </source>
</evidence>
<comment type="caution">
    <text evidence="1">The sequence shown here is derived from an EMBL/GenBank/DDBJ whole genome shotgun (WGS) entry which is preliminary data.</text>
</comment>
<dbReference type="Proteomes" id="UP001500893">
    <property type="component" value="Unassembled WGS sequence"/>
</dbReference>
<protein>
    <submittedName>
        <fullName evidence="1">Uncharacterized protein</fullName>
    </submittedName>
</protein>
<dbReference type="EMBL" id="BAAAVM010000034">
    <property type="protein sequence ID" value="GAA3140338.1"/>
    <property type="molecule type" value="Genomic_DNA"/>
</dbReference>
<reference evidence="2" key="1">
    <citation type="journal article" date="2019" name="Int. J. Syst. Evol. Microbiol.">
        <title>The Global Catalogue of Microorganisms (GCM) 10K type strain sequencing project: providing services to taxonomists for standard genome sequencing and annotation.</title>
        <authorList>
            <consortium name="The Broad Institute Genomics Platform"/>
            <consortium name="The Broad Institute Genome Sequencing Center for Infectious Disease"/>
            <person name="Wu L."/>
            <person name="Ma J."/>
        </authorList>
    </citation>
    <scope>NUCLEOTIDE SEQUENCE [LARGE SCALE GENOMIC DNA]</scope>
    <source>
        <strain evidence="2">JCM 11574</strain>
    </source>
</reference>
<organism evidence="1 2">
    <name type="scientific">Streptomyces rameus</name>
    <dbReference type="NCBI Taxonomy" id="68261"/>
    <lineage>
        <taxon>Bacteria</taxon>
        <taxon>Bacillati</taxon>
        <taxon>Actinomycetota</taxon>
        <taxon>Actinomycetes</taxon>
        <taxon>Kitasatosporales</taxon>
        <taxon>Streptomycetaceae</taxon>
        <taxon>Streptomyces</taxon>
    </lineage>
</organism>
<evidence type="ECO:0000313" key="2">
    <source>
        <dbReference type="Proteomes" id="UP001500893"/>
    </source>
</evidence>
<sequence length="73" mass="7813">MCQVSGGIQATWWDWVRLNRINGSAPPTATAAATAQRARTARPAFVHTRVARCAGSMSSDSQFSSAHTRTVPP</sequence>
<keyword evidence="2" id="KW-1185">Reference proteome</keyword>
<proteinExistence type="predicted"/>
<gene>
    <name evidence="1" type="ORF">GCM10010521_28520</name>
</gene>
<accession>A0ABP6N8Y1</accession>